<reference evidence="1" key="1">
    <citation type="submission" date="2018-08" db="EMBL/GenBank/DDBJ databases">
        <title>A genome reference for cultivated species of the human gut microbiota.</title>
        <authorList>
            <person name="Zou Y."/>
            <person name="Xue W."/>
            <person name="Luo G."/>
        </authorList>
    </citation>
    <scope>NUCLEOTIDE SEQUENCE [LARGE SCALE GENOMIC DNA]</scope>
    <source>
        <strain evidence="1">TF05-5AC</strain>
    </source>
</reference>
<keyword evidence="2" id="KW-1185">Reference proteome</keyword>
<sequence length="298" mass="35573">MREESLSVRRKIYRKICALGERVLPDKLYLEMLYQVRMGEKLDLKNPNNFDEKLQWLKLYDRKPEYTIMADKYEVRKYVEEKLGESYLIPLLGVWDSVDDIDFSMLPEQYVLKCTHDSGSVLICKEKNTFDIQSAKQKLEKTLRTNYFYPSREWPYKNIHPRIIAEKYMTDESHVELKDYKIYTFGGEPYLIQVDFGRFVEHKRNLYTTDWQYIDEEIEYPKDPSVQIEKPESLGEMLECSRKLAEGTVSLRTDFYSINDRIYFGEITFYQEAGFAHFSSEEFSRKLGEMIVLPQSKL</sequence>
<dbReference type="EMBL" id="QVLV01000016">
    <property type="protein sequence ID" value="RGE57355.1"/>
    <property type="molecule type" value="Genomic_DNA"/>
</dbReference>
<dbReference type="InterPro" id="IPR029465">
    <property type="entry name" value="ATPgrasp_TupA"/>
</dbReference>
<keyword evidence="1" id="KW-0808">Transferase</keyword>
<dbReference type="GO" id="GO:0016740">
    <property type="term" value="F:transferase activity"/>
    <property type="evidence" value="ECO:0007669"/>
    <property type="project" value="UniProtKB-KW"/>
</dbReference>
<protein>
    <submittedName>
        <fullName evidence="1">Glycosyl transferase</fullName>
    </submittedName>
</protein>
<evidence type="ECO:0000313" key="1">
    <source>
        <dbReference type="EMBL" id="RGE57355.1"/>
    </source>
</evidence>
<proteinExistence type="predicted"/>
<dbReference type="Pfam" id="PF14305">
    <property type="entry name" value="ATPgrasp_TupA"/>
    <property type="match status" value="1"/>
</dbReference>
<dbReference type="RefSeq" id="WP_117545240.1">
    <property type="nucleotide sequence ID" value="NZ_QVLV01000016.1"/>
</dbReference>
<name>A0A3E3HZT0_9FIRM</name>
<comment type="caution">
    <text evidence="1">The sequence shown here is derived from an EMBL/GenBank/DDBJ whole genome shotgun (WGS) entry which is preliminary data.</text>
</comment>
<accession>A0A3E3HZT0</accession>
<dbReference type="GeneID" id="97989107"/>
<evidence type="ECO:0000313" key="2">
    <source>
        <dbReference type="Proteomes" id="UP000260812"/>
    </source>
</evidence>
<dbReference type="AlphaFoldDB" id="A0A3E3HZT0"/>
<organism evidence="1 2">
    <name type="scientific">Eisenbergiella massiliensis</name>
    <dbReference type="NCBI Taxonomy" id="1720294"/>
    <lineage>
        <taxon>Bacteria</taxon>
        <taxon>Bacillati</taxon>
        <taxon>Bacillota</taxon>
        <taxon>Clostridia</taxon>
        <taxon>Lachnospirales</taxon>
        <taxon>Lachnospiraceae</taxon>
        <taxon>Eisenbergiella</taxon>
    </lineage>
</organism>
<gene>
    <name evidence="1" type="ORF">DXC51_20100</name>
</gene>
<dbReference type="Proteomes" id="UP000260812">
    <property type="component" value="Unassembled WGS sequence"/>
</dbReference>